<feature type="region of interest" description="Disordered" evidence="1">
    <location>
        <begin position="606"/>
        <end position="638"/>
    </location>
</feature>
<dbReference type="Gene3D" id="3.80.10.10">
    <property type="entry name" value="Ribonuclease Inhibitor"/>
    <property type="match status" value="2"/>
</dbReference>
<dbReference type="GO" id="GO:0031146">
    <property type="term" value="P:SCF-dependent proteasomal ubiquitin-dependent protein catabolic process"/>
    <property type="evidence" value="ECO:0007669"/>
    <property type="project" value="TreeGrafter"/>
</dbReference>
<feature type="region of interest" description="Disordered" evidence="1">
    <location>
        <begin position="837"/>
        <end position="1223"/>
    </location>
</feature>
<dbReference type="SUPFAM" id="SSF52047">
    <property type="entry name" value="RNI-like"/>
    <property type="match status" value="1"/>
</dbReference>
<feature type="compositionally biased region" description="Low complexity" evidence="1">
    <location>
        <begin position="1043"/>
        <end position="1056"/>
    </location>
</feature>
<feature type="compositionally biased region" description="Gly residues" evidence="1">
    <location>
        <begin position="1869"/>
        <end position="1878"/>
    </location>
</feature>
<dbReference type="InterPro" id="IPR006553">
    <property type="entry name" value="Leu-rich_rpt_Cys-con_subtyp"/>
</dbReference>
<reference evidence="2" key="1">
    <citation type="submission" date="2020-09" db="EMBL/GenBank/DDBJ databases">
        <title>Comparative genome analyses of four rice-infecting Rhizoctonia solani isolates reveal extensive enrichment of homogalacturonan modification genes.</title>
        <authorList>
            <person name="Lee D.-Y."/>
            <person name="Jeon J."/>
            <person name="Kim K.-T."/>
            <person name="Cheong K."/>
            <person name="Song H."/>
            <person name="Choi G."/>
            <person name="Ko J."/>
            <person name="Opiyo S.O."/>
            <person name="Zuo S."/>
            <person name="Madhav S."/>
            <person name="Lee Y.-H."/>
            <person name="Wang G.-L."/>
        </authorList>
    </citation>
    <scope>NUCLEOTIDE SEQUENCE</scope>
    <source>
        <strain evidence="2">AG1-IA YN-7</strain>
    </source>
</reference>
<dbReference type="InterPro" id="IPR001611">
    <property type="entry name" value="Leu-rich_rpt"/>
</dbReference>
<feature type="compositionally biased region" description="Low complexity" evidence="1">
    <location>
        <begin position="988"/>
        <end position="1003"/>
    </location>
</feature>
<dbReference type="PANTHER" id="PTHR13318">
    <property type="entry name" value="PARTNER OF PAIRED, ISOFORM B-RELATED"/>
    <property type="match status" value="1"/>
</dbReference>
<evidence type="ECO:0000313" key="3">
    <source>
        <dbReference type="Proteomes" id="UP000650582"/>
    </source>
</evidence>
<evidence type="ECO:0000256" key="1">
    <source>
        <dbReference type="SAM" id="MobiDB-lite"/>
    </source>
</evidence>
<dbReference type="SMART" id="SM00367">
    <property type="entry name" value="LRR_CC"/>
    <property type="match status" value="7"/>
</dbReference>
<gene>
    <name evidence="2" type="ORF">RHS04_09681</name>
</gene>
<feature type="compositionally biased region" description="Polar residues" evidence="1">
    <location>
        <begin position="854"/>
        <end position="864"/>
    </location>
</feature>
<feature type="compositionally biased region" description="Low complexity" evidence="1">
    <location>
        <begin position="865"/>
        <end position="883"/>
    </location>
</feature>
<dbReference type="InterPro" id="IPR032675">
    <property type="entry name" value="LRR_dom_sf"/>
</dbReference>
<dbReference type="Pfam" id="PF13516">
    <property type="entry name" value="LRR_6"/>
    <property type="match status" value="2"/>
</dbReference>
<evidence type="ECO:0000313" key="2">
    <source>
        <dbReference type="EMBL" id="KAF8666333.1"/>
    </source>
</evidence>
<dbReference type="EMBL" id="JACYCC010000399">
    <property type="protein sequence ID" value="KAF8666333.1"/>
    <property type="molecule type" value="Genomic_DNA"/>
</dbReference>
<name>A0A8H7GZJ5_9AGAM</name>
<dbReference type="GO" id="GO:0019005">
    <property type="term" value="C:SCF ubiquitin ligase complex"/>
    <property type="evidence" value="ECO:0007669"/>
    <property type="project" value="TreeGrafter"/>
</dbReference>
<dbReference type="Proteomes" id="UP000650582">
    <property type="component" value="Unassembled WGS sequence"/>
</dbReference>
<feature type="compositionally biased region" description="Low complexity" evidence="1">
    <location>
        <begin position="616"/>
        <end position="627"/>
    </location>
</feature>
<feature type="region of interest" description="Disordered" evidence="1">
    <location>
        <begin position="1862"/>
        <end position="1897"/>
    </location>
</feature>
<feature type="compositionally biased region" description="Polar residues" evidence="1">
    <location>
        <begin position="1130"/>
        <end position="1141"/>
    </location>
</feature>
<proteinExistence type="predicted"/>
<feature type="compositionally biased region" description="Polar residues" evidence="1">
    <location>
        <begin position="1088"/>
        <end position="1108"/>
    </location>
</feature>
<feature type="compositionally biased region" description="Basic and acidic residues" evidence="1">
    <location>
        <begin position="1188"/>
        <end position="1202"/>
    </location>
</feature>
<sequence>MFESLAVPCSGSLDYSFASSSQRDPTYRCLIRFPNEFFDPADEITAWYTDQPRKRFNTIQYRKEKTKIGHEFILVLLEEEGKVVSHCRVERAGDPEHKFQVMRTDGTVALDFIQAIPLENPKCRSLVQNSDVVAQITFPVTCDLRDVLAICYGISKQRRSQRYTLQQYNCYFFSWTIIIALGRANLNWDLSGSVQEHIQNIRCRMSKLINDQGLERFDSLAYITSNHAYPSHGDANKHPLNLPVHDWIHSPELAQLVLEMLQNMLWTQKLRSSITHCLELAIGKLAHGTFQSIIEPELVRQLQHKSDSRHNLGCKFERRVHKLTWEAVNIGHQTYQKLLTITLGRLAEDMDIVKHRMNPKSWGKCTKNFILASRRPEDCQSTDSHLYESTGPLFPSIVTGYLDDDNPDSYFKITGYNLEMFLPFFLRTSMTLTFSHYGGGSIIRRTGRIVRNTIHLGVRDAYRMYPVSRQLLCAFMFCNTETTAELTPPEHTGFIDDFRVQMNRTFREGLSRGLSYLNNGLRKLIEDHHTTSLNVLHPFSLTLLVDLGEMGHRPGAEVAWRAVLQQQFLDGAVEEAYQELKSFVEAADLETMVKATEVKYDTNDHGQSGICEDEAGATSSSTTATKGKMGDPNEADSQPKIQNYTELQEFISQRISQLSTREIQAPSSLKYKELKFGDICQTQIEETMEDVWQICRPLMTLNIAPGSKGRGTKEAAICGISFPISQPIVDECADQVEHKVARELKKDRSAQPPEEPFARWCGRNAPAQLTTLSRIQAIKIHLVGPLSPSSPTTMNLSTSASELDVPIGLAVDFADEIEFELGLSSVQDKPVSMSVSSSRLSSVQMSPSPSQISTGGNTTSLAPNSPTSTAYMTSPPTSPTPMSFAPDTRPDSDSECEEEGTIDSNSAVGLEKGKAPMAPPRHDTKGKSRAIPTPKLPFRDLSLHEFQTPPDTTFGTPSGSGVGSTGTRSRSRANNTMLPADESTRDLPSIMPLGPSSSSNSSEPEIDVTPRPSRIRSRALSGLSFSSLRDAVNSHRKSMSRQPSITISGTSSPTPSLARRLSLKGLSALIRRKKDRDGSRSRSGLSSEVASGVSTPASPFLTPSSTVARRNGGNARVSVTGAWEGGPSGSSGEDTASTAQQDDAPPAADPIPKAEQEVVSRPVRGRADTVPTSDYFGFTFGFEDKEEEKEKPDVDEPSREDTSDVLVRSSDTAQVDSPPQSSFSTLPRELHLLILVHLARSYVDDHARAIQGEAWSTTKAGSIENKWVGEAAGLRAIIGMARVSRAWYSLAYDGSFWSQIKYASILPPRPGVPSLANWIPHSIRAQAKMHPTPADLEEQDERLMRLIQTAGPCLTNLDMRGFTRFNAGHVERVVQWVSVSTVEVPRSNEEGVLPVRSLLSLTRYDTLPDLPSKTTNLTRLILSSCFQLTSQSLHALLSASPHLIHLEIRALEAVADETCSILSSHCRSITHLDISRCTNLGPEALTHICGIARPHIRNTGLLKLKSLNMAGYAYVDSTSLRRLGDNLGHTLETLNLAGAWGVSDSAIAAYAEIQPTAAQIEKAKVAEIERWARTRTRAKSKARRDETEETQVEFVVLTAREAGLDPTLAGPFYRRRTALRHLNLSNCRRLTDVGLASLAYAVPRLEILEVSGIAGIGQPGMAKLLKTCKDIKRLDLEETLVGDSVLEVLTPPMEVEDEQEEDLDEESIHIALKADKSHPGHALTHLTLSHCASTQLTSEAVAQLIRACPKLKVLSVDGTQIDDRVVRFFVCAAQARGLLGAEIGATDTRHVARAGLPPPTSTRPRRGVRDWESRGMGYVDGRDWEEGEDECDERRVVLKTYWSWQGVDATLERRRISSVPGINRRNTDGGNGGSGIRGNGPRWRARERDTRGGCVVM</sequence>
<comment type="caution">
    <text evidence="2">The sequence shown here is derived from an EMBL/GenBank/DDBJ whole genome shotgun (WGS) entry which is preliminary data.</text>
</comment>
<feature type="compositionally biased region" description="Polar residues" evidence="1">
    <location>
        <begin position="1209"/>
        <end position="1223"/>
    </location>
</feature>
<protein>
    <submittedName>
        <fullName evidence="2">RNI-like protein</fullName>
    </submittedName>
</protein>
<accession>A0A8H7GZJ5</accession>
<feature type="compositionally biased region" description="Low complexity" evidence="1">
    <location>
        <begin position="837"/>
        <end position="853"/>
    </location>
</feature>
<organism evidence="2 3">
    <name type="scientific">Rhizoctonia solani</name>
    <dbReference type="NCBI Taxonomy" id="456999"/>
    <lineage>
        <taxon>Eukaryota</taxon>
        <taxon>Fungi</taxon>
        <taxon>Dikarya</taxon>
        <taxon>Basidiomycota</taxon>
        <taxon>Agaricomycotina</taxon>
        <taxon>Agaricomycetes</taxon>
        <taxon>Cantharellales</taxon>
        <taxon>Ceratobasidiaceae</taxon>
        <taxon>Rhizoctonia</taxon>
    </lineage>
</organism>